<feature type="region of interest" description="Disordered" evidence="4">
    <location>
        <begin position="1"/>
        <end position="34"/>
    </location>
</feature>
<feature type="binding site" evidence="3">
    <location>
        <position position="113"/>
    </location>
    <ligand>
        <name>ATP</name>
        <dbReference type="ChEBI" id="CHEBI:30616"/>
    </ligand>
</feature>
<dbReference type="InterPro" id="IPR000719">
    <property type="entry name" value="Prot_kinase_dom"/>
</dbReference>
<protein>
    <recommendedName>
        <fullName evidence="5">Protein kinase domain-containing protein</fullName>
    </recommendedName>
</protein>
<dbReference type="AlphaFoldDB" id="A0A6B2L3S5"/>
<evidence type="ECO:0000256" key="4">
    <source>
        <dbReference type="SAM" id="MobiDB-lite"/>
    </source>
</evidence>
<dbReference type="InterPro" id="IPR051681">
    <property type="entry name" value="Ser/Thr_Kinases-Pseudokinases"/>
</dbReference>
<feature type="domain" description="Protein kinase" evidence="5">
    <location>
        <begin position="86"/>
        <end position="339"/>
    </location>
</feature>
<dbReference type="InterPro" id="IPR017441">
    <property type="entry name" value="Protein_kinase_ATP_BS"/>
</dbReference>
<proteinExistence type="predicted"/>
<dbReference type="PROSITE" id="PS50011">
    <property type="entry name" value="PROTEIN_KINASE_DOM"/>
    <property type="match status" value="1"/>
</dbReference>
<dbReference type="EMBL" id="GIBP01002665">
    <property type="protein sequence ID" value="NDV31634.1"/>
    <property type="molecule type" value="Transcribed_RNA"/>
</dbReference>
<name>A0A6B2L3S5_9EUKA</name>
<dbReference type="PRINTS" id="PR00109">
    <property type="entry name" value="TYRKINASE"/>
</dbReference>
<dbReference type="InterPro" id="IPR011009">
    <property type="entry name" value="Kinase-like_dom_sf"/>
</dbReference>
<feature type="compositionally biased region" description="Polar residues" evidence="4">
    <location>
        <begin position="1"/>
        <end position="16"/>
    </location>
</feature>
<dbReference type="PROSITE" id="PS00107">
    <property type="entry name" value="PROTEIN_KINASE_ATP"/>
    <property type="match status" value="1"/>
</dbReference>
<evidence type="ECO:0000256" key="2">
    <source>
        <dbReference type="ARBA" id="ARBA00022840"/>
    </source>
</evidence>
<dbReference type="InterPro" id="IPR008266">
    <property type="entry name" value="Tyr_kinase_AS"/>
</dbReference>
<dbReference type="Gene3D" id="1.10.510.10">
    <property type="entry name" value="Transferase(Phosphotransferase) domain 1"/>
    <property type="match status" value="1"/>
</dbReference>
<dbReference type="Pfam" id="PF07714">
    <property type="entry name" value="PK_Tyr_Ser-Thr"/>
    <property type="match status" value="1"/>
</dbReference>
<dbReference type="GO" id="GO:0005524">
    <property type="term" value="F:ATP binding"/>
    <property type="evidence" value="ECO:0007669"/>
    <property type="project" value="UniProtKB-UniRule"/>
</dbReference>
<keyword evidence="2 3" id="KW-0067">ATP-binding</keyword>
<dbReference type="CDD" id="cd13999">
    <property type="entry name" value="STKc_MAP3K-like"/>
    <property type="match status" value="1"/>
</dbReference>
<sequence>MSSTSIALINGHTSPRSPLRRERTDGQAPTPMTEVKVKHTRTLSITSKNESGDSDLVKFKSSAEKLNFSSNDNELSRWLINLEDLKIIDPPIGGGYFGEVKLGYWRGIKVACKFVYEKSFRNKSDIELFDQEVSILSSLRHPNVILYMGVCLDKDKIIVMEYMENGSLSELLKKKELRSHQIHKIATEIALGMNYLHGENILHRDLTSKNILLSKHMEAKVADFGLSKVKLAESHTYSYTMGSIAWMAPEVIANASKFSKSSDVYSYGIILWEIWTGCDPCPKEIAIVNLANKVLHEQYRPTIPPTVHAKWQDLIRSCWESDPDQRPSFDKILGTLDQIPAKLKKLPTTNTYPQHITDRQNHHRGRLTHPTPLPHIGSESPVYGGYEELLGADRSENEG</sequence>
<evidence type="ECO:0000259" key="5">
    <source>
        <dbReference type="PROSITE" id="PS50011"/>
    </source>
</evidence>
<evidence type="ECO:0000313" key="6">
    <source>
        <dbReference type="EMBL" id="NDV31634.1"/>
    </source>
</evidence>
<dbReference type="SUPFAM" id="SSF56112">
    <property type="entry name" value="Protein kinase-like (PK-like)"/>
    <property type="match status" value="1"/>
</dbReference>
<reference evidence="6" key="1">
    <citation type="journal article" date="2020" name="J. Eukaryot. Microbiol.">
        <title>De novo Sequencing, Assembly and Annotation of the Transcriptome for the Free-Living Testate Amoeba Arcella intermedia.</title>
        <authorList>
            <person name="Ribeiro G.M."/>
            <person name="Porfirio-Sousa A.L."/>
            <person name="Maurer-Alcala X.X."/>
            <person name="Katz L.A."/>
            <person name="Lahr D.J.G."/>
        </authorList>
    </citation>
    <scope>NUCLEOTIDE SEQUENCE</scope>
</reference>
<dbReference type="PROSITE" id="PS00109">
    <property type="entry name" value="PROTEIN_KINASE_TYR"/>
    <property type="match status" value="1"/>
</dbReference>
<keyword evidence="1 3" id="KW-0547">Nucleotide-binding</keyword>
<evidence type="ECO:0000256" key="1">
    <source>
        <dbReference type="ARBA" id="ARBA00022741"/>
    </source>
</evidence>
<evidence type="ECO:0000256" key="3">
    <source>
        <dbReference type="PROSITE-ProRule" id="PRU10141"/>
    </source>
</evidence>
<organism evidence="6">
    <name type="scientific">Arcella intermedia</name>
    <dbReference type="NCBI Taxonomy" id="1963864"/>
    <lineage>
        <taxon>Eukaryota</taxon>
        <taxon>Amoebozoa</taxon>
        <taxon>Tubulinea</taxon>
        <taxon>Elardia</taxon>
        <taxon>Arcellinida</taxon>
        <taxon>Sphaerothecina</taxon>
        <taxon>Arcellidae</taxon>
        <taxon>Arcella</taxon>
    </lineage>
</organism>
<dbReference type="PANTHER" id="PTHR44329">
    <property type="entry name" value="SERINE/THREONINE-PROTEIN KINASE TNNI3K-RELATED"/>
    <property type="match status" value="1"/>
</dbReference>
<feature type="region of interest" description="Disordered" evidence="4">
    <location>
        <begin position="359"/>
        <end position="382"/>
    </location>
</feature>
<dbReference type="InterPro" id="IPR001245">
    <property type="entry name" value="Ser-Thr/Tyr_kinase_cat_dom"/>
</dbReference>
<accession>A0A6B2L3S5</accession>
<dbReference type="GO" id="GO:0004674">
    <property type="term" value="F:protein serine/threonine kinase activity"/>
    <property type="evidence" value="ECO:0007669"/>
    <property type="project" value="TreeGrafter"/>
</dbReference>